<feature type="region of interest" description="Disordered" evidence="2">
    <location>
        <begin position="220"/>
        <end position="239"/>
    </location>
</feature>
<gene>
    <name evidence="5" type="ORF">JOF43_000370</name>
</gene>
<dbReference type="InterPro" id="IPR051450">
    <property type="entry name" value="Gfo/Idh/MocA_Oxidoreductases"/>
</dbReference>
<dbReference type="SUPFAM" id="SSF55347">
    <property type="entry name" value="Glyceraldehyde-3-phosphate dehydrogenase-like, C-terminal domain"/>
    <property type="match status" value="1"/>
</dbReference>
<dbReference type="Gene3D" id="3.40.50.720">
    <property type="entry name" value="NAD(P)-binding Rossmann-like Domain"/>
    <property type="match status" value="1"/>
</dbReference>
<dbReference type="EMBL" id="JAGIOD010000001">
    <property type="protein sequence ID" value="MBP2380413.1"/>
    <property type="molecule type" value="Genomic_DNA"/>
</dbReference>
<dbReference type="InterPro" id="IPR036291">
    <property type="entry name" value="NAD(P)-bd_dom_sf"/>
</dbReference>
<protein>
    <submittedName>
        <fullName evidence="5">Dehydrogenase</fullName>
    </submittedName>
</protein>
<dbReference type="RefSeq" id="WP_209898276.1">
    <property type="nucleotide sequence ID" value="NZ_BAAAJW010000008.1"/>
</dbReference>
<dbReference type="InterPro" id="IPR004104">
    <property type="entry name" value="Gfo/Idh/MocA-like_OxRdtase_C"/>
</dbReference>
<dbReference type="PANTHER" id="PTHR43377">
    <property type="entry name" value="BILIVERDIN REDUCTASE A"/>
    <property type="match status" value="1"/>
</dbReference>
<dbReference type="SUPFAM" id="SSF51735">
    <property type="entry name" value="NAD(P)-binding Rossmann-fold domains"/>
    <property type="match status" value="1"/>
</dbReference>
<dbReference type="Pfam" id="PF01408">
    <property type="entry name" value="GFO_IDH_MocA"/>
    <property type="match status" value="1"/>
</dbReference>
<evidence type="ECO:0000259" key="3">
    <source>
        <dbReference type="Pfam" id="PF01408"/>
    </source>
</evidence>
<evidence type="ECO:0000313" key="6">
    <source>
        <dbReference type="Proteomes" id="UP001519290"/>
    </source>
</evidence>
<evidence type="ECO:0000313" key="5">
    <source>
        <dbReference type="EMBL" id="MBP2380413.1"/>
    </source>
</evidence>
<feature type="region of interest" description="Disordered" evidence="2">
    <location>
        <begin position="447"/>
        <end position="487"/>
    </location>
</feature>
<reference evidence="5 6" key="1">
    <citation type="submission" date="2021-03" db="EMBL/GenBank/DDBJ databases">
        <title>Sequencing the genomes of 1000 actinobacteria strains.</title>
        <authorList>
            <person name="Klenk H.-P."/>
        </authorList>
    </citation>
    <scope>NUCLEOTIDE SEQUENCE [LARGE SCALE GENOMIC DNA]</scope>
    <source>
        <strain evidence="5 6">DSM 14566</strain>
    </source>
</reference>
<name>A0ABS4WW27_9MICO</name>
<feature type="compositionally biased region" description="Low complexity" evidence="2">
    <location>
        <begin position="450"/>
        <end position="465"/>
    </location>
</feature>
<accession>A0ABS4WW27</accession>
<proteinExistence type="inferred from homology"/>
<evidence type="ECO:0000256" key="2">
    <source>
        <dbReference type="SAM" id="MobiDB-lite"/>
    </source>
</evidence>
<feature type="domain" description="Gfo/Idh/MocA-like oxidoreductase C-terminal" evidence="4">
    <location>
        <begin position="141"/>
        <end position="434"/>
    </location>
</feature>
<dbReference type="PANTHER" id="PTHR43377:SF2">
    <property type="entry name" value="BINDING ROSSMANN FOLD OXIDOREDUCTASE, PUTATIVE (AFU_ORTHOLOGUE AFUA_4G00560)-RELATED"/>
    <property type="match status" value="1"/>
</dbReference>
<organism evidence="5 6">
    <name type="scientific">Brachybacterium sacelli</name>
    <dbReference type="NCBI Taxonomy" id="173364"/>
    <lineage>
        <taxon>Bacteria</taxon>
        <taxon>Bacillati</taxon>
        <taxon>Actinomycetota</taxon>
        <taxon>Actinomycetes</taxon>
        <taxon>Micrococcales</taxon>
        <taxon>Dermabacteraceae</taxon>
        <taxon>Brachybacterium</taxon>
    </lineage>
</organism>
<dbReference type="Gene3D" id="3.30.360.10">
    <property type="entry name" value="Dihydrodipicolinate Reductase, domain 2"/>
    <property type="match status" value="1"/>
</dbReference>
<evidence type="ECO:0000256" key="1">
    <source>
        <dbReference type="ARBA" id="ARBA00010928"/>
    </source>
</evidence>
<feature type="domain" description="Gfo/Idh/MocA-like oxidoreductase N-terminal" evidence="3">
    <location>
        <begin position="4"/>
        <end position="129"/>
    </location>
</feature>
<comment type="similarity">
    <text evidence="1">Belongs to the Gfo/Idh/MocA family.</text>
</comment>
<keyword evidence="6" id="KW-1185">Reference proteome</keyword>
<evidence type="ECO:0000259" key="4">
    <source>
        <dbReference type="Pfam" id="PF02894"/>
    </source>
</evidence>
<dbReference type="Pfam" id="PF02894">
    <property type="entry name" value="GFO_IDH_MocA_C"/>
    <property type="match status" value="1"/>
</dbReference>
<dbReference type="InterPro" id="IPR000683">
    <property type="entry name" value="Gfo/Idh/MocA-like_OxRdtase_N"/>
</dbReference>
<comment type="caution">
    <text evidence="5">The sequence shown here is derived from an EMBL/GenBank/DDBJ whole genome shotgun (WGS) entry which is preliminary data.</text>
</comment>
<dbReference type="Proteomes" id="UP001519290">
    <property type="component" value="Unassembled WGS sequence"/>
</dbReference>
<sequence>MPTRYALIGSGHRAQMYLDAIAGPHADVAELVALLDVNPARREFHRDRMAAFAEVVLAGPEQLEDVIRDQRVDRVIVTSVDRLHAEHVVRSLEAGADVIVEKPLTIDAPSARAIQDAIDRTGRRVVVTFNYRYSPRNTALKQVIASGEIGEVVSVNFEWVLDTQHGADYFRRWHRDKTNSGGLFIHKAAHHFDLVNWWIADTPVRVYARGGLRFYGQDNANARGQAPLPERGTHDGPHDPFELDLRSDERLEALYLQAEQHDGYRRDRSVFEDGITTEDNLTAIVDYSGGPVLTYALNAHSPWEGYRVAVNGTRGRAELEVIERAEVIAKDEDGAPSSSHVDPSAVAVATADAGIRERGEHLVVQKHFEPAREVEIPEGVGGHGGGDALLLRDVFVGPVQDELGRPSDHRDGLRAVAVGICGNESLSTGAPVDVTTFLGLDLARAECEDAGAPSTSSTSRSAPAAEHGDTEHGDDEPAGAERSGAAR</sequence>